<evidence type="ECO:0000256" key="1">
    <source>
        <dbReference type="ARBA" id="ARBA00022705"/>
    </source>
</evidence>
<reference evidence="3 4" key="1">
    <citation type="submission" date="2024-05" db="EMBL/GenBank/DDBJ databases">
        <authorList>
            <person name="Wallberg A."/>
        </authorList>
    </citation>
    <scope>NUCLEOTIDE SEQUENCE [LARGE SCALE GENOMIC DNA]</scope>
</reference>
<dbReference type="PANTHER" id="PTHR10133">
    <property type="entry name" value="DNA POLYMERASE I"/>
    <property type="match status" value="1"/>
</dbReference>
<organism evidence="3 4">
    <name type="scientific">Meganyctiphanes norvegica</name>
    <name type="common">Northern krill</name>
    <name type="synonym">Thysanopoda norvegica</name>
    <dbReference type="NCBI Taxonomy" id="48144"/>
    <lineage>
        <taxon>Eukaryota</taxon>
        <taxon>Metazoa</taxon>
        <taxon>Ecdysozoa</taxon>
        <taxon>Arthropoda</taxon>
        <taxon>Crustacea</taxon>
        <taxon>Multicrustacea</taxon>
        <taxon>Malacostraca</taxon>
        <taxon>Eumalacostraca</taxon>
        <taxon>Eucarida</taxon>
        <taxon>Euphausiacea</taxon>
        <taxon>Euphausiidae</taxon>
        <taxon>Meganyctiphanes</taxon>
    </lineage>
</organism>
<dbReference type="Pfam" id="PF00476">
    <property type="entry name" value="DNA_pol_A"/>
    <property type="match status" value="1"/>
</dbReference>
<dbReference type="SMART" id="SM00482">
    <property type="entry name" value="POLAc"/>
    <property type="match status" value="1"/>
</dbReference>
<keyword evidence="4" id="KW-1185">Reference proteome</keyword>
<dbReference type="Gene3D" id="1.10.150.20">
    <property type="entry name" value="5' to 3' exonuclease, C-terminal subdomain"/>
    <property type="match status" value="1"/>
</dbReference>
<keyword evidence="1" id="KW-0235">DNA replication</keyword>
<dbReference type="SUPFAM" id="SSF56672">
    <property type="entry name" value="DNA/RNA polymerases"/>
    <property type="match status" value="1"/>
</dbReference>
<feature type="non-terminal residue" evidence="3">
    <location>
        <position position="106"/>
    </location>
</feature>
<dbReference type="GO" id="GO:0003887">
    <property type="term" value="F:DNA-directed DNA polymerase activity"/>
    <property type="evidence" value="ECO:0007669"/>
    <property type="project" value="InterPro"/>
</dbReference>
<dbReference type="InterPro" id="IPR002298">
    <property type="entry name" value="DNA_polymerase_A"/>
</dbReference>
<feature type="domain" description="DNA-directed DNA polymerase family A palm" evidence="2">
    <location>
        <begin position="1"/>
        <end position="106"/>
    </location>
</feature>
<dbReference type="PRINTS" id="PR00868">
    <property type="entry name" value="DNAPOLI"/>
</dbReference>
<accession>A0AAV2QRP8</accession>
<dbReference type="AlphaFoldDB" id="A0AAV2QRP8"/>
<dbReference type="InterPro" id="IPR001098">
    <property type="entry name" value="DNA-dir_DNA_pol_A_palm_dom"/>
</dbReference>
<feature type="non-terminal residue" evidence="3">
    <location>
        <position position="1"/>
    </location>
</feature>
<dbReference type="GO" id="GO:0003677">
    <property type="term" value="F:DNA binding"/>
    <property type="evidence" value="ECO:0007669"/>
    <property type="project" value="InterPro"/>
</dbReference>
<dbReference type="Proteomes" id="UP001497623">
    <property type="component" value="Unassembled WGS sequence"/>
</dbReference>
<dbReference type="InterPro" id="IPR043502">
    <property type="entry name" value="DNA/RNA_pol_sf"/>
</dbReference>
<sequence>KDVASVNSAERERTKRVVYAVLYGVGKDKIADVLQIDPQEAREIIHSFMKTFPTIPAFTRQVIETCQRQGFLTTIFNRRRLFPRINTEDIGVRSHTERKAVNFIIQ</sequence>
<dbReference type="GO" id="GO:0006302">
    <property type="term" value="P:double-strand break repair"/>
    <property type="evidence" value="ECO:0007669"/>
    <property type="project" value="TreeGrafter"/>
</dbReference>
<dbReference type="PANTHER" id="PTHR10133:SF27">
    <property type="entry name" value="DNA POLYMERASE NU"/>
    <property type="match status" value="1"/>
</dbReference>
<protein>
    <recommendedName>
        <fullName evidence="2">DNA-directed DNA polymerase family A palm domain-containing protein</fullName>
    </recommendedName>
</protein>
<evidence type="ECO:0000313" key="3">
    <source>
        <dbReference type="EMBL" id="CAL4093856.1"/>
    </source>
</evidence>
<evidence type="ECO:0000313" key="4">
    <source>
        <dbReference type="Proteomes" id="UP001497623"/>
    </source>
</evidence>
<dbReference type="EMBL" id="CAXKWB010009205">
    <property type="protein sequence ID" value="CAL4093856.1"/>
    <property type="molecule type" value="Genomic_DNA"/>
</dbReference>
<name>A0AAV2QRP8_MEGNR</name>
<comment type="caution">
    <text evidence="3">The sequence shown here is derived from an EMBL/GenBank/DDBJ whole genome shotgun (WGS) entry which is preliminary data.</text>
</comment>
<dbReference type="GO" id="GO:0006261">
    <property type="term" value="P:DNA-templated DNA replication"/>
    <property type="evidence" value="ECO:0007669"/>
    <property type="project" value="InterPro"/>
</dbReference>
<evidence type="ECO:0000259" key="2">
    <source>
        <dbReference type="SMART" id="SM00482"/>
    </source>
</evidence>
<proteinExistence type="predicted"/>
<gene>
    <name evidence="3" type="ORF">MNOR_LOCUS14988</name>
</gene>